<name>A0ABW4VIB7_9BACT</name>
<keyword evidence="2" id="KW-1185">Reference proteome</keyword>
<reference evidence="2" key="1">
    <citation type="journal article" date="2019" name="Int. J. Syst. Evol. Microbiol.">
        <title>The Global Catalogue of Microorganisms (GCM) 10K type strain sequencing project: providing services to taxonomists for standard genome sequencing and annotation.</title>
        <authorList>
            <consortium name="The Broad Institute Genomics Platform"/>
            <consortium name="The Broad Institute Genome Sequencing Center for Infectious Disease"/>
            <person name="Wu L."/>
            <person name="Ma J."/>
        </authorList>
    </citation>
    <scope>NUCLEOTIDE SEQUENCE [LARGE SCALE GENOMIC DNA]</scope>
    <source>
        <strain evidence="2">CGMCC 1.15180</strain>
    </source>
</reference>
<dbReference type="EMBL" id="JBHUHR010000015">
    <property type="protein sequence ID" value="MFD2034434.1"/>
    <property type="molecule type" value="Genomic_DNA"/>
</dbReference>
<comment type="caution">
    <text evidence="1">The sequence shown here is derived from an EMBL/GenBank/DDBJ whole genome shotgun (WGS) entry which is preliminary data.</text>
</comment>
<evidence type="ECO:0000313" key="2">
    <source>
        <dbReference type="Proteomes" id="UP001597361"/>
    </source>
</evidence>
<dbReference type="Proteomes" id="UP001597361">
    <property type="component" value="Unassembled WGS sequence"/>
</dbReference>
<dbReference type="RefSeq" id="WP_376884567.1">
    <property type="nucleotide sequence ID" value="NZ_JBHUHR010000015.1"/>
</dbReference>
<sequence length="297" mass="34883">MNNTSWRHHYIPEFYLKGFTNEENTFKIYDVQRKKFIRNGKDFSTKSYFFEEDGNTILTDKGADDFIEKGFAEIDNRVSSLFNKVRIADSNTRFGLSENDMPALQHFVSVLFWRIPSNYDKIKKLIHENELHEFGLLIKSKLTNETVRDEELENKIRNNPSFFKALKLLLPNLTYKRLLDCDTPLTIQTFPKELPALCSDNPVIFEKSNFPDIYYDDFIFPLTNRHVLIRANKINPNVPVHIKITIDLIVLKQANKYVSCTDSKYIGMLENLFAKQNMTLDKLKEMVFRTLIDSKIK</sequence>
<dbReference type="InterPro" id="IPR025332">
    <property type="entry name" value="DUF4238"/>
</dbReference>
<organism evidence="1 2">
    <name type="scientific">Belliella marina</name>
    <dbReference type="NCBI Taxonomy" id="1644146"/>
    <lineage>
        <taxon>Bacteria</taxon>
        <taxon>Pseudomonadati</taxon>
        <taxon>Bacteroidota</taxon>
        <taxon>Cytophagia</taxon>
        <taxon>Cytophagales</taxon>
        <taxon>Cyclobacteriaceae</taxon>
        <taxon>Belliella</taxon>
    </lineage>
</organism>
<gene>
    <name evidence="1" type="ORF">ACFSKL_06510</name>
</gene>
<accession>A0ABW4VIB7</accession>
<evidence type="ECO:0000313" key="1">
    <source>
        <dbReference type="EMBL" id="MFD2034434.1"/>
    </source>
</evidence>
<proteinExistence type="predicted"/>
<protein>
    <submittedName>
        <fullName evidence="1">DUF4238 domain-containing protein</fullName>
    </submittedName>
</protein>
<dbReference type="Pfam" id="PF14022">
    <property type="entry name" value="DUF4238"/>
    <property type="match status" value="1"/>
</dbReference>